<evidence type="ECO:0000256" key="7">
    <source>
        <dbReference type="ARBA" id="ARBA00022989"/>
    </source>
</evidence>
<evidence type="ECO:0000313" key="12">
    <source>
        <dbReference type="EMBL" id="NMH65156.1"/>
    </source>
</evidence>
<feature type="transmembrane region" description="Helical" evidence="10">
    <location>
        <begin position="41"/>
        <end position="70"/>
    </location>
</feature>
<evidence type="ECO:0000256" key="3">
    <source>
        <dbReference type="ARBA" id="ARBA00004744"/>
    </source>
</evidence>
<comment type="subcellular location">
    <subcellularLocation>
        <location evidence="2">Cell inner membrane</location>
        <topology evidence="2">Multi-pass membrane protein</topology>
    </subcellularLocation>
</comment>
<dbReference type="GO" id="GO:0005886">
    <property type="term" value="C:plasma membrane"/>
    <property type="evidence" value="ECO:0007669"/>
    <property type="project" value="UniProtKB-SubCell"/>
</dbReference>
<comment type="pathway">
    <text evidence="3">Porphyrin-containing compound metabolism; protoheme biosynthesis.</text>
</comment>
<dbReference type="Gene3D" id="1.25.40.10">
    <property type="entry name" value="Tetratricopeptide repeat domain"/>
    <property type="match status" value="1"/>
</dbReference>
<keyword evidence="13" id="KW-1185">Reference proteome</keyword>
<dbReference type="EMBL" id="JAAXYH010000004">
    <property type="protein sequence ID" value="NMH65156.1"/>
    <property type="molecule type" value="Genomic_DNA"/>
</dbReference>
<evidence type="ECO:0000313" key="13">
    <source>
        <dbReference type="Proteomes" id="UP000737113"/>
    </source>
</evidence>
<evidence type="ECO:0000256" key="10">
    <source>
        <dbReference type="SAM" id="Phobius"/>
    </source>
</evidence>
<gene>
    <name evidence="12" type="ORF">HC757_08230</name>
</gene>
<dbReference type="InterPro" id="IPR005254">
    <property type="entry name" value="Heme_biosyn_assoc_TPR_pro"/>
</dbReference>
<dbReference type="GO" id="GO:0042168">
    <property type="term" value="P:heme metabolic process"/>
    <property type="evidence" value="ECO:0007669"/>
    <property type="project" value="InterPro"/>
</dbReference>
<reference evidence="12" key="1">
    <citation type="submission" date="2020-04" db="EMBL/GenBank/DDBJ databases">
        <title>Description of Shewanella salipaludis sp. nov., isolated from a salt marsh.</title>
        <authorList>
            <person name="Park S."/>
            <person name="Yoon J.-H."/>
        </authorList>
    </citation>
    <scope>NUCLEOTIDE SEQUENCE</scope>
    <source>
        <strain evidence="12">SHSM-M6</strain>
    </source>
</reference>
<comment type="caution">
    <text evidence="12">The sequence shown here is derived from an EMBL/GenBank/DDBJ whole genome shotgun (WGS) entry which is preliminary data.</text>
</comment>
<evidence type="ECO:0000256" key="2">
    <source>
        <dbReference type="ARBA" id="ARBA00004429"/>
    </source>
</evidence>
<dbReference type="RefSeq" id="WP_169563836.1">
    <property type="nucleotide sequence ID" value="NZ_JAAXYH010000004.1"/>
</dbReference>
<feature type="domain" description="HemY N-terminal" evidence="11">
    <location>
        <begin position="26"/>
        <end position="131"/>
    </location>
</feature>
<keyword evidence="8 10" id="KW-0472">Membrane</keyword>
<keyword evidence="7 10" id="KW-1133">Transmembrane helix</keyword>
<evidence type="ECO:0000256" key="1">
    <source>
        <dbReference type="ARBA" id="ARBA00002962"/>
    </source>
</evidence>
<feature type="transmembrane region" description="Helical" evidence="10">
    <location>
        <begin position="5"/>
        <end position="29"/>
    </location>
</feature>
<sequence>MIRVLVYLVIILLGLCLSPFLVGNTGYIYIAAGDYQIETSIVFGVIGLIFFYSLLQLIEWLVVFGLKLIMNSRYLPERWRRHAARKHTLMGALALAEEDWAEAEKAMVKGASKGEIPTLNLLAAARAAQQQHKTAARNSYLEQAAQDPAAVNAVNTTRARYLLQQGELTQARAELDKLAPTSRSKRPVLQLALELYQAQKDWQALKLLLPIIKKRRLLEPAQFEALSNRTNRALLEAAMHDSEQELEKCWHWLSRDERQQGSNLATYALGLSRFERREEALKLLMKRLKAGACSDIFSVLPQIANAHDADIRKQLSAYETKLAQDPDYQICVAKLSHQAREFKQAKAAWQSACNLRPDKDSWLALAQLQEQLGEQQDANQSYRKAANA</sequence>
<accession>A0A972FSY9</accession>
<comment type="function">
    <text evidence="1">Involved in a late step of protoheme IX synthesis.</text>
</comment>
<dbReference type="AlphaFoldDB" id="A0A972FSY9"/>
<evidence type="ECO:0000256" key="4">
    <source>
        <dbReference type="ARBA" id="ARBA00022475"/>
    </source>
</evidence>
<proteinExistence type="predicted"/>
<dbReference type="InterPro" id="IPR010817">
    <property type="entry name" value="HemY_N"/>
</dbReference>
<name>A0A972FSY9_9GAMM</name>
<evidence type="ECO:0000256" key="8">
    <source>
        <dbReference type="ARBA" id="ARBA00023136"/>
    </source>
</evidence>
<keyword evidence="6 10" id="KW-0812">Transmembrane</keyword>
<dbReference type="GO" id="GO:0006779">
    <property type="term" value="P:porphyrin-containing compound biosynthetic process"/>
    <property type="evidence" value="ECO:0007669"/>
    <property type="project" value="UniProtKB-KW"/>
</dbReference>
<evidence type="ECO:0000256" key="5">
    <source>
        <dbReference type="ARBA" id="ARBA00022519"/>
    </source>
</evidence>
<dbReference type="Pfam" id="PF07219">
    <property type="entry name" value="HemY_N"/>
    <property type="match status" value="1"/>
</dbReference>
<evidence type="ECO:0000256" key="6">
    <source>
        <dbReference type="ARBA" id="ARBA00022692"/>
    </source>
</evidence>
<evidence type="ECO:0000256" key="9">
    <source>
        <dbReference type="ARBA" id="ARBA00023244"/>
    </source>
</evidence>
<protein>
    <submittedName>
        <fullName evidence="12">Heme biosynthesis protein HemY</fullName>
    </submittedName>
</protein>
<dbReference type="Proteomes" id="UP000737113">
    <property type="component" value="Unassembled WGS sequence"/>
</dbReference>
<dbReference type="InterPro" id="IPR011990">
    <property type="entry name" value="TPR-like_helical_dom_sf"/>
</dbReference>
<evidence type="ECO:0000259" key="11">
    <source>
        <dbReference type="Pfam" id="PF07219"/>
    </source>
</evidence>
<keyword evidence="4" id="KW-1003">Cell membrane</keyword>
<organism evidence="12 13">
    <name type="scientific">Shewanella salipaludis</name>
    <dbReference type="NCBI Taxonomy" id="2723052"/>
    <lineage>
        <taxon>Bacteria</taxon>
        <taxon>Pseudomonadati</taxon>
        <taxon>Pseudomonadota</taxon>
        <taxon>Gammaproteobacteria</taxon>
        <taxon>Alteromonadales</taxon>
        <taxon>Shewanellaceae</taxon>
        <taxon>Shewanella</taxon>
    </lineage>
</organism>
<keyword evidence="9" id="KW-0627">Porphyrin biosynthesis</keyword>
<dbReference type="NCBIfam" id="TIGR00540">
    <property type="entry name" value="TPR_hemY_coli"/>
    <property type="match status" value="1"/>
</dbReference>
<keyword evidence="5" id="KW-0997">Cell inner membrane</keyword>